<dbReference type="AlphaFoldDB" id="D3B4N8"/>
<dbReference type="RefSeq" id="XP_020436402.1">
    <property type="nucleotide sequence ID" value="XM_020574330.1"/>
</dbReference>
<dbReference type="EMBL" id="ADBJ01000010">
    <property type="protein sequence ID" value="EFA84286.1"/>
    <property type="molecule type" value="Genomic_DNA"/>
</dbReference>
<gene>
    <name evidence="1" type="ORF">PPL_03363</name>
</gene>
<dbReference type="Proteomes" id="UP000001396">
    <property type="component" value="Unassembled WGS sequence"/>
</dbReference>
<protein>
    <submittedName>
        <fullName evidence="1">Uncharacterized protein</fullName>
    </submittedName>
</protein>
<name>D3B4N8_HETP5</name>
<evidence type="ECO:0000313" key="1">
    <source>
        <dbReference type="EMBL" id="EFA84286.1"/>
    </source>
</evidence>
<proteinExistence type="predicted"/>
<reference evidence="1 2" key="1">
    <citation type="journal article" date="2011" name="Genome Res.">
        <title>Phylogeny-wide analysis of social amoeba genomes highlights ancient origins for complex intercellular communication.</title>
        <authorList>
            <person name="Heidel A.J."/>
            <person name="Lawal H.M."/>
            <person name="Felder M."/>
            <person name="Schilde C."/>
            <person name="Helps N.R."/>
            <person name="Tunggal B."/>
            <person name="Rivero F."/>
            <person name="John U."/>
            <person name="Schleicher M."/>
            <person name="Eichinger L."/>
            <person name="Platzer M."/>
            <person name="Noegel A.A."/>
            <person name="Schaap P."/>
            <person name="Gloeckner G."/>
        </authorList>
    </citation>
    <scope>NUCLEOTIDE SEQUENCE [LARGE SCALE GENOMIC DNA]</scope>
    <source>
        <strain evidence="2">ATCC 26659 / Pp 5 / PN500</strain>
    </source>
</reference>
<evidence type="ECO:0000313" key="2">
    <source>
        <dbReference type="Proteomes" id="UP000001396"/>
    </source>
</evidence>
<dbReference type="GeneID" id="31358885"/>
<keyword evidence="2" id="KW-1185">Reference proteome</keyword>
<sequence>MKIIERDMDKIERYMESDTKEPFIDNNFCWVYTYLPGLRSMHENGIQDIPPIAFPLECDLREIQTKLKTVDSYISTRYNVVKIKENSHQRAMELTPYFRMSFDEVIWYLSSDGGVYLCKSYNCYQLCAHSKAEFDTRIAIESSLYYKLVRAIGYETNVMRSMIVPLVPKLKLDSIESLYFQFYLVKPLRELLYESISNEFTGTRTVIDDFVWFGTEIPGVREGGTSYHQYLSVPPIKNQTSRDLNEIKSPTSCILLDDDNSIEVKVQHITMKSFYSDPARNINWYLGSDNKVYYSDDFKEFRLTANSKEEFESRITIEASLCEKLNTLKMENANISKEIIEQNKHIMIDEELNYIDYYFQINNNI</sequence>
<comment type="caution">
    <text evidence="1">The sequence shown here is derived from an EMBL/GenBank/DDBJ whole genome shotgun (WGS) entry which is preliminary data.</text>
</comment>
<organism evidence="1 2">
    <name type="scientific">Heterostelium pallidum (strain ATCC 26659 / Pp 5 / PN500)</name>
    <name type="common">Cellular slime mold</name>
    <name type="synonym">Polysphondylium pallidum</name>
    <dbReference type="NCBI Taxonomy" id="670386"/>
    <lineage>
        <taxon>Eukaryota</taxon>
        <taxon>Amoebozoa</taxon>
        <taxon>Evosea</taxon>
        <taxon>Eumycetozoa</taxon>
        <taxon>Dictyostelia</taxon>
        <taxon>Acytosteliales</taxon>
        <taxon>Acytosteliaceae</taxon>
        <taxon>Heterostelium</taxon>
    </lineage>
</organism>
<accession>D3B4N8</accession>
<dbReference type="InParanoid" id="D3B4N8"/>